<accession>A0A9P4RB85</accession>
<name>A0A9P4RB85_9PLEO</name>
<comment type="caution">
    <text evidence="1">The sequence shown here is derived from an EMBL/GenBank/DDBJ whole genome shotgun (WGS) entry which is preliminary data.</text>
</comment>
<reference evidence="1" key="1">
    <citation type="journal article" date="2020" name="Stud. Mycol.">
        <title>101 Dothideomycetes genomes: a test case for predicting lifestyles and emergence of pathogens.</title>
        <authorList>
            <person name="Haridas S."/>
            <person name="Albert R."/>
            <person name="Binder M."/>
            <person name="Bloem J."/>
            <person name="Labutti K."/>
            <person name="Salamov A."/>
            <person name="Andreopoulos B."/>
            <person name="Baker S."/>
            <person name="Barry K."/>
            <person name="Bills G."/>
            <person name="Bluhm B."/>
            <person name="Cannon C."/>
            <person name="Castanera R."/>
            <person name="Culley D."/>
            <person name="Daum C."/>
            <person name="Ezra D."/>
            <person name="Gonzalez J."/>
            <person name="Henrissat B."/>
            <person name="Kuo A."/>
            <person name="Liang C."/>
            <person name="Lipzen A."/>
            <person name="Lutzoni F."/>
            <person name="Magnuson J."/>
            <person name="Mondo S."/>
            <person name="Nolan M."/>
            <person name="Ohm R."/>
            <person name="Pangilinan J."/>
            <person name="Park H.-J."/>
            <person name="Ramirez L."/>
            <person name="Alfaro M."/>
            <person name="Sun H."/>
            <person name="Tritt A."/>
            <person name="Yoshinaga Y."/>
            <person name="Zwiers L.-H."/>
            <person name="Turgeon B."/>
            <person name="Goodwin S."/>
            <person name="Spatafora J."/>
            <person name="Crous P."/>
            <person name="Grigoriev I."/>
        </authorList>
    </citation>
    <scope>NUCLEOTIDE SEQUENCE</scope>
    <source>
        <strain evidence="1">CBS 125425</strain>
    </source>
</reference>
<evidence type="ECO:0000313" key="1">
    <source>
        <dbReference type="EMBL" id="KAF2740303.1"/>
    </source>
</evidence>
<gene>
    <name evidence="1" type="ORF">EJ04DRAFT_518636</name>
</gene>
<dbReference type="AlphaFoldDB" id="A0A9P4RB85"/>
<dbReference type="EMBL" id="ML996100">
    <property type="protein sequence ID" value="KAF2740303.1"/>
    <property type="molecule type" value="Genomic_DNA"/>
</dbReference>
<protein>
    <submittedName>
        <fullName evidence="1">Uncharacterized protein</fullName>
    </submittedName>
</protein>
<evidence type="ECO:0000313" key="2">
    <source>
        <dbReference type="Proteomes" id="UP000799444"/>
    </source>
</evidence>
<dbReference type="Proteomes" id="UP000799444">
    <property type="component" value="Unassembled WGS sequence"/>
</dbReference>
<dbReference type="OrthoDB" id="3787262at2759"/>
<keyword evidence="2" id="KW-1185">Reference proteome</keyword>
<proteinExistence type="predicted"/>
<organism evidence="1 2">
    <name type="scientific">Polyplosphaeria fusca</name>
    <dbReference type="NCBI Taxonomy" id="682080"/>
    <lineage>
        <taxon>Eukaryota</taxon>
        <taxon>Fungi</taxon>
        <taxon>Dikarya</taxon>
        <taxon>Ascomycota</taxon>
        <taxon>Pezizomycotina</taxon>
        <taxon>Dothideomycetes</taxon>
        <taxon>Pleosporomycetidae</taxon>
        <taxon>Pleosporales</taxon>
        <taxon>Tetraplosphaeriaceae</taxon>
        <taxon>Polyplosphaeria</taxon>
    </lineage>
</organism>
<sequence>MNDEFRTLYDKVALSITSLPGTNSTMHFSKTLGPDITDPNVYKTLDDLCTALMHPPHDAFKHEEGRVRISMEWVLRTVGEDHFIYNNETHMRNLHPLSKIATHGEEWGLPQTYFNWLFEHPSTGSNPDLTNEWTGVEIKHFKKNPQHKMYGHFHAPGFRNHHPPAPHAEFSNFPIPMLPPPPVETLVDVISRLMHPPDQPFPPIGAMVIDIRWAVSVIGAQNFDNYNGHYVLRHNSLVRQHGLHLGLPFEYWAALCGMPSVIRDWNAPYTLVMVRELWLEGFARRNLGGIRWAGILEWRAPWERMWRMNRRRIVSRYF</sequence>